<dbReference type="GO" id="GO:0005524">
    <property type="term" value="F:ATP binding"/>
    <property type="evidence" value="ECO:0007669"/>
    <property type="project" value="UniProtKB-UniRule"/>
</dbReference>
<dbReference type="PROSITE" id="PS51198">
    <property type="entry name" value="UVRD_HELICASE_ATP_BIND"/>
    <property type="match status" value="1"/>
</dbReference>
<dbReference type="EC" id="5.6.2.4" evidence="7"/>
<evidence type="ECO:0000259" key="11">
    <source>
        <dbReference type="PROSITE" id="PS51198"/>
    </source>
</evidence>
<keyword evidence="1 10" id="KW-0547">Nucleotide-binding</keyword>
<dbReference type="PANTHER" id="PTHR11070:SF2">
    <property type="entry name" value="ATP-DEPENDENT DNA HELICASE SRS2"/>
    <property type="match status" value="1"/>
</dbReference>
<dbReference type="Gene3D" id="3.40.50.300">
    <property type="entry name" value="P-loop containing nucleotide triphosphate hydrolases"/>
    <property type="match status" value="4"/>
</dbReference>
<dbReference type="GO" id="GO:0033202">
    <property type="term" value="C:DNA helicase complex"/>
    <property type="evidence" value="ECO:0007669"/>
    <property type="project" value="TreeGrafter"/>
</dbReference>
<dbReference type="GO" id="GO:0016787">
    <property type="term" value="F:hydrolase activity"/>
    <property type="evidence" value="ECO:0007669"/>
    <property type="project" value="UniProtKB-UniRule"/>
</dbReference>
<dbReference type="SUPFAM" id="SSF52540">
    <property type="entry name" value="P-loop containing nucleoside triphosphate hydrolases"/>
    <property type="match status" value="1"/>
</dbReference>
<name>A0AAU7YHI6_9RICK</name>
<evidence type="ECO:0000256" key="7">
    <source>
        <dbReference type="ARBA" id="ARBA00034808"/>
    </source>
</evidence>
<gene>
    <name evidence="13" type="ORF">ABS808_05865</name>
</gene>
<feature type="domain" description="UvrD-like helicase ATP-binding" evidence="11">
    <location>
        <begin position="1"/>
        <end position="479"/>
    </location>
</feature>
<keyword evidence="4 10" id="KW-0067">ATP-binding</keyword>
<feature type="domain" description="UvrD-like helicase C-terminal" evidence="12">
    <location>
        <begin position="494"/>
        <end position="771"/>
    </location>
</feature>
<evidence type="ECO:0000259" key="12">
    <source>
        <dbReference type="PROSITE" id="PS51217"/>
    </source>
</evidence>
<dbReference type="Pfam" id="PF00580">
    <property type="entry name" value="UvrD-helicase"/>
    <property type="match status" value="1"/>
</dbReference>
<evidence type="ECO:0000256" key="1">
    <source>
        <dbReference type="ARBA" id="ARBA00022741"/>
    </source>
</evidence>
<dbReference type="GO" id="GO:0043138">
    <property type="term" value="F:3'-5' DNA helicase activity"/>
    <property type="evidence" value="ECO:0007669"/>
    <property type="project" value="UniProtKB-EC"/>
</dbReference>
<protein>
    <recommendedName>
        <fullName evidence="7">DNA 3'-5' helicase</fullName>
        <ecNumber evidence="7">5.6.2.4</ecNumber>
    </recommendedName>
    <alternativeName>
        <fullName evidence="8">DNA 3'-5' helicase II</fullName>
    </alternativeName>
</protein>
<dbReference type="Pfam" id="PF13361">
    <property type="entry name" value="UvrD_C"/>
    <property type="match status" value="1"/>
</dbReference>
<dbReference type="PANTHER" id="PTHR11070">
    <property type="entry name" value="UVRD / RECB / PCRA DNA HELICASE FAMILY MEMBER"/>
    <property type="match status" value="1"/>
</dbReference>
<dbReference type="InterPro" id="IPR014016">
    <property type="entry name" value="UvrD-like_ATP-bd"/>
</dbReference>
<dbReference type="InterPro" id="IPR027417">
    <property type="entry name" value="P-loop_NTPase"/>
</dbReference>
<sequence length="1123" mass="129703">MRKNAINPNFSVWVNASAGTGKTKILIDRVWRLLLENKRNILCLTFTNAAANEMENRIHSILSKWAICSESVLIADLEQLDFFPMPSQSSLFCHPSSTTLGSQHPYLSSQCVTLGSRKNEALDRYLTRARRLFSELENLGLTIQTIHAFCYKLISNFPIEAGIAPNCTLSECKELHSIIFNKVLHNETVQNDINLIATEIDENKLRDLLYTLCVKRSMSANDSEYIKDKLNAPDGIHDLQSGTTEHIKRLAEILSEGSKRDQSYSAMLSDWCDSTNKEDIESLAKVFLKSESHEKKNISSIATKSILEKFRDAEQIIESVQNVVFTHIKDMNSYQIFKRTSSLLGIFKVYIDLYNSEKSKNALLDYNDIIDLATNLLSNPNYKDWVLFNLDQKIDHILVDEAQDNSISQWKIITNLCDEFFAGNDEKRTLFVVGDVKQSIYRFQGANPHLFNYMQQYFHTKTGGRDWISCQLEKSFRSTPEVLMLVDRIFNNFRAEISFVDNEIKHVPHRENDQGYIEIWPALPKCKEKEQRALQIPLTCKEGYTIADRLLAQAIAHKIHNWLNEGRILVARDRHIEPRDIVILVRQRNVLVDYIISELKKANVPVVGRDYFRIMDYIAVQDLIALAEFLLLQANDLALANALKSPLFNFTEDDLFNIAYDRKEQSLWERLQDYHGVIYSELNYLINLSRIESPLALFTHILRTGKKKFAARLGLECFEVLDEFMNLVLQFENPSLQAFVQWIKENNPEIKNDMQSERNAVRIMTIHKSKGLQAPIVFLVDTNTVPRDSESIIFDGTEVPFWCGKNNNAYCDQVKREKKLEDYNEYLRLLYVALTRAEDELYILSKEPVQKGSWYDLITRYGEQYEKKQAYLQPIFKEKVEVLCVNANYPYIYKKRDYFDVPVISLPPNLSMSFQCPLSSFQHPFLSSQCLTLGSSKKEEKPASATHSSISFQHVTLESSEKEGAEWIPVSSTGMTDGYTRGLIIHNILQYMPKIEKERRKNWVRKYLDNINTSEDKDEIYSKILAFNEKYGYLFDLGGKSEIALSGIIDGEPVLVRLDRLCITQDKAIIIDYKSHRNVSVSLLNEIKKQMLTYKTLVQEIYPNKQVECVVIWVEDLTIQSDF</sequence>
<dbReference type="GO" id="GO:0005829">
    <property type="term" value="C:cytosol"/>
    <property type="evidence" value="ECO:0007669"/>
    <property type="project" value="TreeGrafter"/>
</dbReference>
<proteinExistence type="predicted"/>
<evidence type="ECO:0000256" key="10">
    <source>
        <dbReference type="PROSITE-ProRule" id="PRU00560"/>
    </source>
</evidence>
<dbReference type="GO" id="GO:0003677">
    <property type="term" value="F:DNA binding"/>
    <property type="evidence" value="ECO:0007669"/>
    <property type="project" value="InterPro"/>
</dbReference>
<dbReference type="PROSITE" id="PS51217">
    <property type="entry name" value="UVRD_HELICASE_CTER"/>
    <property type="match status" value="1"/>
</dbReference>
<organism evidence="13">
    <name type="scientific">Wolbachia endosymbiont of Polyergus mexicanus</name>
    <dbReference type="NCBI Taxonomy" id="3171167"/>
    <lineage>
        <taxon>Bacteria</taxon>
        <taxon>Pseudomonadati</taxon>
        <taxon>Pseudomonadota</taxon>
        <taxon>Alphaproteobacteria</taxon>
        <taxon>Rickettsiales</taxon>
        <taxon>Anaplasmataceae</taxon>
        <taxon>Wolbachieae</taxon>
        <taxon>Wolbachia</taxon>
    </lineage>
</organism>
<keyword evidence="3 10" id="KW-0347">Helicase</keyword>
<dbReference type="EMBL" id="CP158586">
    <property type="protein sequence ID" value="XCA33264.1"/>
    <property type="molecule type" value="Genomic_DNA"/>
</dbReference>
<evidence type="ECO:0000256" key="8">
    <source>
        <dbReference type="ARBA" id="ARBA00034923"/>
    </source>
</evidence>
<evidence type="ECO:0000256" key="9">
    <source>
        <dbReference type="ARBA" id="ARBA00048988"/>
    </source>
</evidence>
<comment type="catalytic activity">
    <reaction evidence="6">
        <text>Couples ATP hydrolysis with the unwinding of duplex DNA by translocating in the 3'-5' direction.</text>
        <dbReference type="EC" id="5.6.2.4"/>
    </reaction>
</comment>
<evidence type="ECO:0000256" key="6">
    <source>
        <dbReference type="ARBA" id="ARBA00034617"/>
    </source>
</evidence>
<dbReference type="InterPro" id="IPR000212">
    <property type="entry name" value="DNA_helicase_UvrD/REP"/>
</dbReference>
<feature type="binding site" evidence="10">
    <location>
        <begin position="16"/>
        <end position="23"/>
    </location>
    <ligand>
        <name>ATP</name>
        <dbReference type="ChEBI" id="CHEBI:30616"/>
    </ligand>
</feature>
<dbReference type="Gene3D" id="1.10.486.10">
    <property type="entry name" value="PCRA, domain 4"/>
    <property type="match status" value="1"/>
</dbReference>
<evidence type="ECO:0000256" key="2">
    <source>
        <dbReference type="ARBA" id="ARBA00022801"/>
    </source>
</evidence>
<keyword evidence="5" id="KW-0413">Isomerase</keyword>
<accession>A0AAU7YHI6</accession>
<dbReference type="AlphaFoldDB" id="A0AAU7YHI6"/>
<dbReference type="GO" id="GO:0000725">
    <property type="term" value="P:recombinational repair"/>
    <property type="evidence" value="ECO:0007669"/>
    <property type="project" value="TreeGrafter"/>
</dbReference>
<evidence type="ECO:0000313" key="13">
    <source>
        <dbReference type="EMBL" id="XCA33264.1"/>
    </source>
</evidence>
<comment type="catalytic activity">
    <reaction evidence="9">
        <text>ATP + H2O = ADP + phosphate + H(+)</text>
        <dbReference type="Rhea" id="RHEA:13065"/>
        <dbReference type="ChEBI" id="CHEBI:15377"/>
        <dbReference type="ChEBI" id="CHEBI:15378"/>
        <dbReference type="ChEBI" id="CHEBI:30616"/>
        <dbReference type="ChEBI" id="CHEBI:43474"/>
        <dbReference type="ChEBI" id="CHEBI:456216"/>
        <dbReference type="EC" id="5.6.2.4"/>
    </reaction>
</comment>
<keyword evidence="2 10" id="KW-0378">Hydrolase</keyword>
<dbReference type="InterPro" id="IPR014017">
    <property type="entry name" value="DNA_helicase_UvrD-like_C"/>
</dbReference>
<reference evidence="13" key="1">
    <citation type="submission" date="2024-06" db="EMBL/GenBank/DDBJ databases">
        <title>Genome assembly of the Polyergus mexicanus.</title>
        <authorList>
            <person name="Cash E."/>
            <person name="Tustsui N.D."/>
            <person name="Ward P."/>
            <person name="Nguyen O."/>
            <person name="Sahasrabudhe R."/>
            <person name="Fairbairn C.W."/>
            <person name="Seligmann W.E."/>
            <person name="Sacco S."/>
            <person name="Beraut E."/>
            <person name="Miller C."/>
            <person name="Toffelmier E."/>
            <person name="Shaffer H.B."/>
        </authorList>
    </citation>
    <scope>NUCLEOTIDE SEQUENCE</scope>
    <source>
        <strain evidence="13">NDT 795.1</strain>
    </source>
</reference>
<evidence type="ECO:0000256" key="5">
    <source>
        <dbReference type="ARBA" id="ARBA00023235"/>
    </source>
</evidence>
<evidence type="ECO:0000256" key="4">
    <source>
        <dbReference type="ARBA" id="ARBA00022840"/>
    </source>
</evidence>
<evidence type="ECO:0000256" key="3">
    <source>
        <dbReference type="ARBA" id="ARBA00022806"/>
    </source>
</evidence>